<dbReference type="InterPro" id="IPR054586">
    <property type="entry name" value="MACPF_1_fungal"/>
</dbReference>
<reference evidence="3" key="1">
    <citation type="submission" date="2019-10" db="EMBL/GenBank/DDBJ databases">
        <title>Conservation and host-specific expression of non-tandemly repeated heterogenous ribosome RNA gene in arbuscular mycorrhizal fungi.</title>
        <authorList>
            <person name="Maeda T."/>
            <person name="Kobayashi Y."/>
            <person name="Nakagawa T."/>
            <person name="Ezawa T."/>
            <person name="Yamaguchi K."/>
            <person name="Bino T."/>
            <person name="Nishimoto Y."/>
            <person name="Shigenobu S."/>
            <person name="Kawaguchi M."/>
        </authorList>
    </citation>
    <scope>NUCLEOTIDE SEQUENCE</scope>
    <source>
        <strain evidence="3">HR1</strain>
    </source>
</reference>
<comment type="caution">
    <text evidence="3">The sequence shown here is derived from an EMBL/GenBank/DDBJ whole genome shotgun (WGS) entry which is preliminary data.</text>
</comment>
<evidence type="ECO:0000259" key="2">
    <source>
        <dbReference type="Pfam" id="PF24209"/>
    </source>
</evidence>
<proteinExistence type="predicted"/>
<protein>
    <recommendedName>
        <fullName evidence="5">MACPF domain-containing protein</fullName>
    </recommendedName>
</protein>
<evidence type="ECO:0000313" key="4">
    <source>
        <dbReference type="Proteomes" id="UP000615446"/>
    </source>
</evidence>
<dbReference type="Pfam" id="PF24209">
    <property type="entry name" value="DUF7431"/>
    <property type="match status" value="1"/>
</dbReference>
<dbReference type="EMBL" id="BLAL01000004">
    <property type="protein sequence ID" value="GES72687.1"/>
    <property type="molecule type" value="Genomic_DNA"/>
</dbReference>
<evidence type="ECO:0008006" key="5">
    <source>
        <dbReference type="Google" id="ProtNLM"/>
    </source>
</evidence>
<sequence length="641" mass="74039">MSNLAPVCVYILNERSFLKKLNLHDNLSKIRDILSCDTKLTFLNNVDGSPIEVGDERNFLLKEILTTDVWNNRSVYLKKQIYWDTLNDDHKLDYGRIIGGEGTKTADKRAFKLKDFDELKEIDRHGKGTVEINSNEELIKNKNLLFNIDVSINNLAKLGLSREVVRKKTFRDGTKLVYNYTEVGKATLKLSRDNLEPTEDFIKAINEAIESKDIKKVTENYGLFIPTEIIMGGRFYTNETIITSENSTENNQNTDINVGVNVDGLSLICQQKAAVGITNDNSIFRRVNNTIILGGKCDGNFDEGSWTESLKDYQNWDCIEFNNPISIFRFIPFDLRKELYMAIGKKILFTGTLDCDYYLNRPGSHRKFELKRSINDIPQNVFNIIQNEDADCDFFATVVDINENSKNVFFSCQILKQKVKDKESIEPSIVIHAIQKDFRPSTYKLKIVLMIVGYDINFNFIEDQHVEVIKRKYNPRNRAFDKIRLRANSELNGTNLPFFGTSILSNLVPSNDSLIIGHNFHDIQTDHELKIDIFSYCSKYNRYVNLPAFTFCALIILDPHVFNSLRFKFRILKKPFINLNSTPTYVSFLHIPNSDHQPIFLNQKFKRITIEYVRCSCGKSDCICRRKTRKISGKDSRTYVL</sequence>
<feature type="domain" description="MACPF-like" evidence="1">
    <location>
        <begin position="167"/>
        <end position="338"/>
    </location>
</feature>
<accession>A0A8H3KN46</accession>
<gene>
    <name evidence="3" type="ORF">RCL2_000024300</name>
</gene>
<dbReference type="InterPro" id="IPR055854">
    <property type="entry name" value="DUF7431"/>
</dbReference>
<organism evidence="3 4">
    <name type="scientific">Rhizophagus clarus</name>
    <dbReference type="NCBI Taxonomy" id="94130"/>
    <lineage>
        <taxon>Eukaryota</taxon>
        <taxon>Fungi</taxon>
        <taxon>Fungi incertae sedis</taxon>
        <taxon>Mucoromycota</taxon>
        <taxon>Glomeromycotina</taxon>
        <taxon>Glomeromycetes</taxon>
        <taxon>Glomerales</taxon>
        <taxon>Glomeraceae</taxon>
        <taxon>Rhizophagus</taxon>
    </lineage>
</organism>
<dbReference type="Proteomes" id="UP000615446">
    <property type="component" value="Unassembled WGS sequence"/>
</dbReference>
<dbReference type="AlphaFoldDB" id="A0A8H3KN46"/>
<feature type="domain" description="DUF7431" evidence="2">
    <location>
        <begin position="347"/>
        <end position="619"/>
    </location>
</feature>
<name>A0A8H3KN46_9GLOM</name>
<evidence type="ECO:0000313" key="3">
    <source>
        <dbReference type="EMBL" id="GES72687.1"/>
    </source>
</evidence>
<evidence type="ECO:0000259" key="1">
    <source>
        <dbReference type="Pfam" id="PF22693"/>
    </source>
</evidence>
<dbReference type="Pfam" id="PF22693">
    <property type="entry name" value="MACPF_1"/>
    <property type="match status" value="1"/>
</dbReference>